<organism evidence="2 3">
    <name type="scientific">Hucho hucho</name>
    <name type="common">huchen</name>
    <dbReference type="NCBI Taxonomy" id="62062"/>
    <lineage>
        <taxon>Eukaryota</taxon>
        <taxon>Metazoa</taxon>
        <taxon>Chordata</taxon>
        <taxon>Craniata</taxon>
        <taxon>Vertebrata</taxon>
        <taxon>Euteleostomi</taxon>
        <taxon>Actinopterygii</taxon>
        <taxon>Neopterygii</taxon>
        <taxon>Teleostei</taxon>
        <taxon>Protacanthopterygii</taxon>
        <taxon>Salmoniformes</taxon>
        <taxon>Salmonidae</taxon>
        <taxon>Salmoninae</taxon>
        <taxon>Hucho</taxon>
    </lineage>
</organism>
<sequence>MKSLLNTGLLNSYLPCWIHLGRTPAGKAVLEAYLGSLPLLPALVVSQLATGGEVFHYPTGRPLMVQPILQWLQRVEDGEEPPAGVIVDEKWMPSMPFYDFLSVMDQEVPGYASQRSAKTKTSRMEGEREKKRRSSSSGGGGERQAGAGAHNPHGSPTTKPPQAPHHHSEL</sequence>
<dbReference type="GeneTree" id="ENSGT00390000006080"/>
<protein>
    <submittedName>
        <fullName evidence="2">Uncharacterized protein</fullName>
    </submittedName>
</protein>
<reference evidence="2" key="3">
    <citation type="submission" date="2025-09" db="UniProtKB">
        <authorList>
            <consortium name="Ensembl"/>
        </authorList>
    </citation>
    <scope>IDENTIFICATION</scope>
</reference>
<reference evidence="2" key="2">
    <citation type="submission" date="2025-08" db="UniProtKB">
        <authorList>
            <consortium name="Ensembl"/>
        </authorList>
    </citation>
    <scope>IDENTIFICATION</scope>
</reference>
<dbReference type="Ensembl" id="ENSHHUT00000091426.1">
    <property type="protein sequence ID" value="ENSHHUP00000088668.1"/>
    <property type="gene ID" value="ENSHHUG00000051230.1"/>
</dbReference>
<keyword evidence="3" id="KW-1185">Reference proteome</keyword>
<reference evidence="3" key="1">
    <citation type="submission" date="2018-06" db="EMBL/GenBank/DDBJ databases">
        <title>Genome assembly of Danube salmon.</title>
        <authorList>
            <person name="Macqueen D.J."/>
            <person name="Gundappa M.K."/>
        </authorList>
    </citation>
    <scope>NUCLEOTIDE SEQUENCE [LARGE SCALE GENOMIC DNA]</scope>
</reference>
<proteinExistence type="predicted"/>
<dbReference type="PANTHER" id="PTHR22699">
    <property type="entry name" value="THIOREDOXIN DOMAIN-CONTAINING PROTEIN 16"/>
    <property type="match status" value="1"/>
</dbReference>
<dbReference type="InterPro" id="IPR040090">
    <property type="entry name" value="TXNDC16"/>
</dbReference>
<feature type="region of interest" description="Disordered" evidence="1">
    <location>
        <begin position="111"/>
        <end position="170"/>
    </location>
</feature>
<evidence type="ECO:0000256" key="1">
    <source>
        <dbReference type="SAM" id="MobiDB-lite"/>
    </source>
</evidence>
<accession>A0A4W5RRQ9</accession>
<name>A0A4W5RRQ9_9TELE</name>
<dbReference type="AlphaFoldDB" id="A0A4W5RRQ9"/>
<evidence type="ECO:0000313" key="2">
    <source>
        <dbReference type="Ensembl" id="ENSHHUP00000088668.1"/>
    </source>
</evidence>
<evidence type="ECO:0000313" key="3">
    <source>
        <dbReference type="Proteomes" id="UP000314982"/>
    </source>
</evidence>
<dbReference type="PANTHER" id="PTHR22699:SF1">
    <property type="entry name" value="THIOREDOXIN DOMAIN-CONTAINING PROTEIN 16"/>
    <property type="match status" value="1"/>
</dbReference>
<dbReference type="Proteomes" id="UP000314982">
    <property type="component" value="Unassembled WGS sequence"/>
</dbReference>
<dbReference type="STRING" id="62062.ENSHHUP00000088668"/>